<keyword evidence="4 6" id="KW-0067">ATP-binding</keyword>
<evidence type="ECO:0000256" key="4">
    <source>
        <dbReference type="ARBA" id="ARBA00022840"/>
    </source>
</evidence>
<comment type="similarity">
    <text evidence="1">Belongs to the ABC transporter superfamily.</text>
</comment>
<dbReference type="CDD" id="cd03225">
    <property type="entry name" value="ABC_cobalt_CbiO_domain1"/>
    <property type="match status" value="1"/>
</dbReference>
<dbReference type="InterPro" id="IPR003593">
    <property type="entry name" value="AAA+_ATPase"/>
</dbReference>
<evidence type="ECO:0000259" key="5">
    <source>
        <dbReference type="PROSITE" id="PS50893"/>
    </source>
</evidence>
<dbReference type="PROSITE" id="PS50893">
    <property type="entry name" value="ABC_TRANSPORTER_2"/>
    <property type="match status" value="1"/>
</dbReference>
<dbReference type="InterPro" id="IPR015856">
    <property type="entry name" value="ABC_transpr_CbiO/EcfA_su"/>
</dbReference>
<dbReference type="GO" id="GO:0005524">
    <property type="term" value="F:ATP binding"/>
    <property type="evidence" value="ECO:0007669"/>
    <property type="project" value="UniProtKB-KW"/>
</dbReference>
<proteinExistence type="inferred from homology"/>
<name>A0ABZ1E650_9RHOB</name>
<dbReference type="PANTHER" id="PTHR43553:SF24">
    <property type="entry name" value="ENERGY-COUPLING FACTOR TRANSPORTER ATP-BINDING PROTEIN ECFA1"/>
    <property type="match status" value="1"/>
</dbReference>
<dbReference type="EMBL" id="CP135444">
    <property type="protein sequence ID" value="WRY35474.1"/>
    <property type="molecule type" value="Genomic_DNA"/>
</dbReference>
<keyword evidence="7" id="KW-1185">Reference proteome</keyword>
<dbReference type="Pfam" id="PF00005">
    <property type="entry name" value="ABC_tran"/>
    <property type="match status" value="1"/>
</dbReference>
<organism evidence="6 7">
    <name type="scientific">Thioclava litoralis</name>
    <dbReference type="NCBI Taxonomy" id="3076557"/>
    <lineage>
        <taxon>Bacteria</taxon>
        <taxon>Pseudomonadati</taxon>
        <taxon>Pseudomonadota</taxon>
        <taxon>Alphaproteobacteria</taxon>
        <taxon>Rhodobacterales</taxon>
        <taxon>Paracoccaceae</taxon>
        <taxon>Thioclava</taxon>
    </lineage>
</organism>
<keyword evidence="2" id="KW-0813">Transport</keyword>
<evidence type="ECO:0000256" key="2">
    <source>
        <dbReference type="ARBA" id="ARBA00022448"/>
    </source>
</evidence>
<evidence type="ECO:0000313" key="7">
    <source>
        <dbReference type="Proteomes" id="UP001623290"/>
    </source>
</evidence>
<dbReference type="Proteomes" id="UP001623290">
    <property type="component" value="Plasmid unnamed1"/>
</dbReference>
<protein>
    <submittedName>
        <fullName evidence="6">ABC transporter ATP-binding protein</fullName>
    </submittedName>
</protein>
<dbReference type="Gene3D" id="3.40.50.300">
    <property type="entry name" value="P-loop containing nucleotide triphosphate hydrolases"/>
    <property type="match status" value="1"/>
</dbReference>
<accession>A0ABZ1E650</accession>
<dbReference type="SMART" id="SM00382">
    <property type="entry name" value="AAA"/>
    <property type="match status" value="1"/>
</dbReference>
<keyword evidence="6" id="KW-0614">Plasmid</keyword>
<reference evidence="6 7" key="1">
    <citation type="submission" date="2023-09" db="EMBL/GenBank/DDBJ databases">
        <title>Thioclava shenzhenensis sp. nov., a multidrug resistant bacteria-antagonizing species isolated from coastal seawater.</title>
        <authorList>
            <person name="Long M."/>
        </authorList>
    </citation>
    <scope>NUCLEOTIDE SEQUENCE [LARGE SCALE GENOMIC DNA]</scope>
    <source>
        <strain evidence="6 7">FTW29</strain>
        <plasmid evidence="6 7">unnamed1</plasmid>
    </source>
</reference>
<sequence>MAQCPRLTLTDLRLDLAGKTVLSDITLDLQVRRLGIVGRNGSGKSTLARVISGLIAPDAGSLRLDGIDPARDRHAALNRIGILFQNPDHQIIFPTVQEELSFGLRQQGHGKTETAELVRAMLQRFSKAHWQEAPISTLSQGQKQLVCLMAILLMQPQLIVLDEPFSGLDLAIRGQLMRLFETLPQALVHITHDPDCLAGYDHVLWVHEGRIHRSGHAKTVLPDYLAYMNQAGLGDDLSDLAG</sequence>
<dbReference type="RefSeq" id="WP_330647246.1">
    <property type="nucleotide sequence ID" value="NZ_CP135444.1"/>
</dbReference>
<dbReference type="InterPro" id="IPR050095">
    <property type="entry name" value="ECF_ABC_transporter_ATP-bd"/>
</dbReference>
<evidence type="ECO:0000313" key="6">
    <source>
        <dbReference type="EMBL" id="WRY35474.1"/>
    </source>
</evidence>
<geneLocation type="plasmid" evidence="6 7">
    <name>unnamed1</name>
</geneLocation>
<keyword evidence="3" id="KW-0547">Nucleotide-binding</keyword>
<dbReference type="InterPro" id="IPR027417">
    <property type="entry name" value="P-loop_NTPase"/>
</dbReference>
<evidence type="ECO:0000256" key="3">
    <source>
        <dbReference type="ARBA" id="ARBA00022741"/>
    </source>
</evidence>
<dbReference type="InterPro" id="IPR003439">
    <property type="entry name" value="ABC_transporter-like_ATP-bd"/>
</dbReference>
<dbReference type="SUPFAM" id="SSF52540">
    <property type="entry name" value="P-loop containing nucleoside triphosphate hydrolases"/>
    <property type="match status" value="1"/>
</dbReference>
<gene>
    <name evidence="6" type="ORF">RPE78_14575</name>
</gene>
<evidence type="ECO:0000256" key="1">
    <source>
        <dbReference type="ARBA" id="ARBA00005417"/>
    </source>
</evidence>
<dbReference type="PANTHER" id="PTHR43553">
    <property type="entry name" value="HEAVY METAL TRANSPORTER"/>
    <property type="match status" value="1"/>
</dbReference>
<feature type="domain" description="ABC transporter" evidence="5">
    <location>
        <begin position="7"/>
        <end position="233"/>
    </location>
</feature>